<evidence type="ECO:0000313" key="7">
    <source>
        <dbReference type="EMBL" id="ATU09311.1"/>
    </source>
</evidence>
<dbReference type="Gene3D" id="3.30.920.30">
    <property type="entry name" value="Hypothetical protein"/>
    <property type="match status" value="1"/>
</dbReference>
<dbReference type="PANTHER" id="PTHR34873">
    <property type="entry name" value="SSR1766 PROTEIN"/>
    <property type="match status" value="1"/>
</dbReference>
<dbReference type="SUPFAM" id="SSF54786">
    <property type="entry name" value="YcfA/nrd intein domain"/>
    <property type="match status" value="1"/>
</dbReference>
<dbReference type="AlphaFoldDB" id="A0A2D3C764"/>
<reference evidence="8" key="1">
    <citation type="submission" date="2016-10" db="EMBL/GenBank/DDBJ databases">
        <authorList>
            <person name="L'haridon S."/>
            <person name="Corre E."/>
        </authorList>
    </citation>
    <scope>NUCLEOTIDE SEQUENCE [LARGE SCALE GENOMIC DNA]</scope>
    <source>
        <strain evidence="8">FDF-1T</strain>
    </source>
</reference>
<keyword evidence="4" id="KW-0378">Hydrolase</keyword>
<dbReference type="GO" id="GO:0016787">
    <property type="term" value="F:hydrolase activity"/>
    <property type="evidence" value="ECO:0007669"/>
    <property type="project" value="UniProtKB-KW"/>
</dbReference>
<keyword evidence="5" id="KW-0694">RNA-binding</keyword>
<evidence type="ECO:0000256" key="4">
    <source>
        <dbReference type="ARBA" id="ARBA00022801"/>
    </source>
</evidence>
<dbReference type="InterPro" id="IPR012933">
    <property type="entry name" value="HicA_mRNA_interferase"/>
</dbReference>
<dbReference type="KEGG" id="mpot:BKM01_08420"/>
<evidence type="ECO:0008006" key="9">
    <source>
        <dbReference type="Google" id="ProtNLM"/>
    </source>
</evidence>
<evidence type="ECO:0000256" key="5">
    <source>
        <dbReference type="ARBA" id="ARBA00022884"/>
    </source>
</evidence>
<accession>A0A2D3C764</accession>
<evidence type="ECO:0000313" key="8">
    <source>
        <dbReference type="Proteomes" id="UP000229678"/>
    </source>
</evidence>
<dbReference type="GO" id="GO:0004519">
    <property type="term" value="F:endonuclease activity"/>
    <property type="evidence" value="ECO:0007669"/>
    <property type="project" value="UniProtKB-KW"/>
</dbReference>
<evidence type="ECO:0000256" key="3">
    <source>
        <dbReference type="ARBA" id="ARBA00022759"/>
    </source>
</evidence>
<dbReference type="EMBL" id="CP017881">
    <property type="protein sequence ID" value="ATU09311.1"/>
    <property type="molecule type" value="Genomic_DNA"/>
</dbReference>
<dbReference type="InterPro" id="IPR038570">
    <property type="entry name" value="HicA_sf"/>
</dbReference>
<protein>
    <recommendedName>
        <fullName evidence="9">Addiction module toxin, HicA family</fullName>
    </recommendedName>
</protein>
<keyword evidence="3" id="KW-0255">Endonuclease</keyword>
<keyword evidence="2" id="KW-0540">Nuclease</keyword>
<evidence type="ECO:0000256" key="2">
    <source>
        <dbReference type="ARBA" id="ARBA00022722"/>
    </source>
</evidence>
<evidence type="ECO:0000256" key="1">
    <source>
        <dbReference type="ARBA" id="ARBA00022649"/>
    </source>
</evidence>
<keyword evidence="1" id="KW-1277">Toxin-antitoxin system</keyword>
<sequence>MPEMPVISGQKAIKTLVKLGFVVVRQKGSHVFLQRENDTVTVPLHNPLKKGTLKSILRQSNVTMDEFLRVLK</sequence>
<organism evidence="7 8">
    <name type="scientific">Methanohalophilus portucalensis</name>
    <dbReference type="NCBI Taxonomy" id="39664"/>
    <lineage>
        <taxon>Archaea</taxon>
        <taxon>Methanobacteriati</taxon>
        <taxon>Methanobacteriota</taxon>
        <taxon>Stenosarchaea group</taxon>
        <taxon>Methanomicrobia</taxon>
        <taxon>Methanosarcinales</taxon>
        <taxon>Methanosarcinaceae</taxon>
        <taxon>Methanohalophilus</taxon>
    </lineage>
</organism>
<keyword evidence="6" id="KW-0346">Stress response</keyword>
<name>A0A2D3C764_9EURY</name>
<evidence type="ECO:0000256" key="6">
    <source>
        <dbReference type="ARBA" id="ARBA00023016"/>
    </source>
</evidence>
<gene>
    <name evidence="7" type="ORF">BKM01_08420</name>
</gene>
<proteinExistence type="predicted"/>
<dbReference type="Pfam" id="PF07927">
    <property type="entry name" value="HicA_toxin"/>
    <property type="match status" value="1"/>
</dbReference>
<dbReference type="GO" id="GO:0003729">
    <property type="term" value="F:mRNA binding"/>
    <property type="evidence" value="ECO:0007669"/>
    <property type="project" value="InterPro"/>
</dbReference>
<dbReference type="PANTHER" id="PTHR34873:SF3">
    <property type="entry name" value="ADDICTION MODULE TOXIN, HICA FAMILY"/>
    <property type="match status" value="1"/>
</dbReference>
<dbReference type="Proteomes" id="UP000229678">
    <property type="component" value="Chromosome"/>
</dbReference>